<dbReference type="Gene3D" id="3.30.9.10">
    <property type="entry name" value="D-Amino Acid Oxidase, subunit A, domain 2"/>
    <property type="match status" value="1"/>
</dbReference>
<feature type="domain" description="FAD dependent oxidoreductase" evidence="6">
    <location>
        <begin position="4"/>
        <end position="391"/>
    </location>
</feature>
<evidence type="ECO:0000256" key="3">
    <source>
        <dbReference type="ARBA" id="ARBA00022827"/>
    </source>
</evidence>
<accession>A0A6N8S9C4</accession>
<comment type="caution">
    <text evidence="7">The sequence shown here is derived from an EMBL/GenBank/DDBJ whole genome shotgun (WGS) entry which is preliminary data.</text>
</comment>
<dbReference type="InterPro" id="IPR006076">
    <property type="entry name" value="FAD-dep_OxRdtase"/>
</dbReference>
<sequence>MIFDYCIIGGGIVGLATAMRLLEDRPGSSLILLEKEDRLGKHQTGHNSGVIHAGIYYPPGSLKAELCRKGAEATKAFCAENGIRFETCGKLLIATSDLEMQRMNTLYERSKQNMIEVHRVSEGELREREPNISGRGALFVPSTGIVSYAEVCQAMGRRIVALGGEIRLSTRVTDIHETADAVDIASDGESWRAKKLVACAGLQSDRLAILAGLAIEHRIVPFRGEYFRLPANKNDIVRHLIYPVPDPALPFLGVHLTRMIDGSVTVGPNAVIGFAREGYPRLSVNLADMADYALFPGFWKTVFANRKSAVTELRNSLWKSGYLEECRKYCPSLTMADLLPYEAGIRAQAVRKDGALIHDFLFAETDRMLHVCNAPSPAATSAIPIAEMIASRLAGRAT</sequence>
<dbReference type="EMBL" id="WUMK01000003">
    <property type="protein sequence ID" value="MXN45674.1"/>
    <property type="molecule type" value="Genomic_DNA"/>
</dbReference>
<evidence type="ECO:0000256" key="5">
    <source>
        <dbReference type="ARBA" id="ARBA00037941"/>
    </source>
</evidence>
<dbReference type="GO" id="GO:0005737">
    <property type="term" value="C:cytoplasm"/>
    <property type="evidence" value="ECO:0007669"/>
    <property type="project" value="TreeGrafter"/>
</dbReference>
<gene>
    <name evidence="7" type="primary">lhgO</name>
    <name evidence="7" type="ORF">GR138_10755</name>
</gene>
<evidence type="ECO:0000313" key="7">
    <source>
        <dbReference type="EMBL" id="MXN45674.1"/>
    </source>
</evidence>
<dbReference type="PANTHER" id="PTHR43104:SF2">
    <property type="entry name" value="L-2-HYDROXYGLUTARATE DEHYDROGENASE, MITOCHONDRIAL"/>
    <property type="match status" value="1"/>
</dbReference>
<dbReference type="EC" id="1.1.3.-" evidence="7"/>
<keyword evidence="3" id="KW-0274">FAD</keyword>
<keyword evidence="2" id="KW-0285">Flavoprotein</keyword>
<dbReference type="Pfam" id="PF01266">
    <property type="entry name" value="DAO"/>
    <property type="match status" value="1"/>
</dbReference>
<name>A0A6N8S9C4_9HYPH</name>
<reference evidence="7 8" key="1">
    <citation type="submission" date="2019-12" db="EMBL/GenBank/DDBJ databases">
        <title>Shinella kummerowiae sp. nov., a symbiotic bacterium isolated from root nodules of the herbal legume Kummerowia stipulacea.</title>
        <authorList>
            <person name="Gao J."/>
        </authorList>
    </citation>
    <scope>NUCLEOTIDE SEQUENCE [LARGE SCALE GENOMIC DNA]</scope>
    <source>
        <strain evidence="7 8">CCBAU 25048</strain>
    </source>
</reference>
<dbReference type="SUPFAM" id="SSF51905">
    <property type="entry name" value="FAD/NAD(P)-binding domain"/>
    <property type="match status" value="1"/>
</dbReference>
<dbReference type="InterPro" id="IPR036188">
    <property type="entry name" value="FAD/NAD-bd_sf"/>
</dbReference>
<dbReference type="GO" id="GO:0047545">
    <property type="term" value="F:(S)-2-hydroxyglutarate dehydrogenase activity"/>
    <property type="evidence" value="ECO:0007669"/>
    <property type="project" value="TreeGrafter"/>
</dbReference>
<evidence type="ECO:0000313" key="8">
    <source>
        <dbReference type="Proteomes" id="UP000435802"/>
    </source>
</evidence>
<protein>
    <submittedName>
        <fullName evidence="7">L-2-hydroxyglutarate oxidase</fullName>
        <ecNumber evidence="7">1.1.3.-</ecNumber>
    </submittedName>
</protein>
<comment type="similarity">
    <text evidence="5">Belongs to the L2HGDH family.</text>
</comment>
<evidence type="ECO:0000259" key="6">
    <source>
        <dbReference type="Pfam" id="PF01266"/>
    </source>
</evidence>
<dbReference type="OrthoDB" id="9801699at2"/>
<proteinExistence type="inferred from homology"/>
<dbReference type="NCBIfam" id="NF008726">
    <property type="entry name" value="PRK11728.1"/>
    <property type="match status" value="1"/>
</dbReference>
<comment type="cofactor">
    <cofactor evidence="1">
        <name>FAD</name>
        <dbReference type="ChEBI" id="CHEBI:57692"/>
    </cofactor>
</comment>
<dbReference type="RefSeq" id="WP_160859150.1">
    <property type="nucleotide sequence ID" value="NZ_WUMK01000003.1"/>
</dbReference>
<organism evidence="7 8">
    <name type="scientific">Shinella kummerowiae</name>
    <dbReference type="NCBI Taxonomy" id="417745"/>
    <lineage>
        <taxon>Bacteria</taxon>
        <taxon>Pseudomonadati</taxon>
        <taxon>Pseudomonadota</taxon>
        <taxon>Alphaproteobacteria</taxon>
        <taxon>Hyphomicrobiales</taxon>
        <taxon>Rhizobiaceae</taxon>
        <taxon>Shinella</taxon>
    </lineage>
</organism>
<keyword evidence="4 7" id="KW-0560">Oxidoreductase</keyword>
<evidence type="ECO:0000256" key="2">
    <source>
        <dbReference type="ARBA" id="ARBA00022630"/>
    </source>
</evidence>
<evidence type="ECO:0000256" key="1">
    <source>
        <dbReference type="ARBA" id="ARBA00001974"/>
    </source>
</evidence>
<evidence type="ECO:0000256" key="4">
    <source>
        <dbReference type="ARBA" id="ARBA00023002"/>
    </source>
</evidence>
<dbReference type="Gene3D" id="3.50.50.60">
    <property type="entry name" value="FAD/NAD(P)-binding domain"/>
    <property type="match status" value="1"/>
</dbReference>
<dbReference type="PANTHER" id="PTHR43104">
    <property type="entry name" value="L-2-HYDROXYGLUTARATE DEHYDROGENASE, MITOCHONDRIAL"/>
    <property type="match status" value="1"/>
</dbReference>
<dbReference type="AlphaFoldDB" id="A0A6N8S9C4"/>
<dbReference type="Proteomes" id="UP000435802">
    <property type="component" value="Unassembled WGS sequence"/>
</dbReference>
<keyword evidence="8" id="KW-1185">Reference proteome</keyword>